<dbReference type="PANTHER" id="PTHR11506">
    <property type="entry name" value="LYSOSOME-ASSOCIATED MEMBRANE GLYCOPROTEIN"/>
    <property type="match status" value="1"/>
</dbReference>
<evidence type="ECO:0000313" key="25">
    <source>
        <dbReference type="EMBL" id="EEB17425.1"/>
    </source>
</evidence>
<evidence type="ECO:0000313" key="27">
    <source>
        <dbReference type="Proteomes" id="UP000009046"/>
    </source>
</evidence>
<dbReference type="InParanoid" id="E0VVL9"/>
<keyword evidence="9 22" id="KW-1133">Transmembrane helix</keyword>
<dbReference type="AlphaFoldDB" id="E0VVL9"/>
<dbReference type="GO" id="GO:0072594">
    <property type="term" value="P:establishment of protein localization to organelle"/>
    <property type="evidence" value="ECO:0007669"/>
    <property type="project" value="TreeGrafter"/>
</dbReference>
<feature type="transmembrane region" description="Helical" evidence="22">
    <location>
        <begin position="311"/>
        <end position="333"/>
    </location>
</feature>
<name>E0VVL9_PEDHC</name>
<reference evidence="25" key="2">
    <citation type="submission" date="2007-04" db="EMBL/GenBank/DDBJ databases">
        <title>The genome of the human body louse.</title>
        <authorList>
            <consortium name="The Human Body Louse Genome Consortium"/>
            <person name="Kirkness E."/>
            <person name="Walenz B."/>
            <person name="Hass B."/>
            <person name="Bruggner R."/>
            <person name="Strausberg R."/>
        </authorList>
    </citation>
    <scope>NUCLEOTIDE SEQUENCE</scope>
    <source>
        <strain evidence="25">USDA</strain>
    </source>
</reference>
<dbReference type="Pfam" id="PF01299">
    <property type="entry name" value="Lamp2-like_luminal"/>
    <property type="match status" value="1"/>
</dbReference>
<dbReference type="OMA" id="CIMLQMA"/>
<keyword evidence="27" id="KW-1185">Reference proteome</keyword>
<dbReference type="eggNOG" id="KOG4818">
    <property type="taxonomic scope" value="Eukaryota"/>
</dbReference>
<feature type="compositionally biased region" description="Polar residues" evidence="21">
    <location>
        <begin position="30"/>
        <end position="40"/>
    </location>
</feature>
<dbReference type="InterPro" id="IPR048528">
    <property type="entry name" value="Lamp2-like_luminal"/>
</dbReference>
<keyword evidence="13" id="KW-0966">Cell projection</keyword>
<comment type="function">
    <text evidence="16">Plays a role in short-term synaptic plasticity in a subset of GABAergic neurons in the brain.</text>
</comment>
<evidence type="ECO:0000256" key="17">
    <source>
        <dbReference type="ARBA" id="ARBA00060492"/>
    </source>
</evidence>
<dbReference type="VEuPathDB" id="VectorBase:PHUM465120"/>
<evidence type="ECO:0000256" key="9">
    <source>
        <dbReference type="ARBA" id="ARBA00022989"/>
    </source>
</evidence>
<keyword evidence="10" id="KW-0770">Synapse</keyword>
<dbReference type="KEGG" id="phu:Phum_PHUM465120"/>
<evidence type="ECO:0000256" key="14">
    <source>
        <dbReference type="ARBA" id="ARBA00023329"/>
    </source>
</evidence>
<keyword evidence="7" id="KW-0732">Signal</keyword>
<reference evidence="25" key="1">
    <citation type="submission" date="2007-04" db="EMBL/GenBank/DDBJ databases">
        <title>Annotation of Pediculus humanus corporis strain USDA.</title>
        <authorList>
            <person name="Kirkness E."/>
            <person name="Hannick L."/>
            <person name="Hass B."/>
            <person name="Bruggner R."/>
            <person name="Lawson D."/>
            <person name="Bidwell S."/>
            <person name="Joardar V."/>
            <person name="Caler E."/>
            <person name="Walenz B."/>
            <person name="Inman J."/>
            <person name="Schobel S."/>
            <person name="Galinsky K."/>
            <person name="Amedeo P."/>
            <person name="Strausberg R."/>
        </authorList>
    </citation>
    <scope>NUCLEOTIDE SEQUENCE</scope>
    <source>
        <strain evidence="25">USDA</strain>
    </source>
</reference>
<feature type="domain" description="Lysosome-associated membrane glycoprotein 2-like luminal" evidence="23">
    <location>
        <begin position="137"/>
        <end position="277"/>
    </location>
</feature>
<gene>
    <name evidence="26" type="primary">8238607</name>
    <name evidence="25" type="ORF">Phum_PHUM465120</name>
</gene>
<dbReference type="InterPro" id="IPR048524">
    <property type="entry name" value="Lamp2-like_TM"/>
</dbReference>
<evidence type="ECO:0000256" key="1">
    <source>
        <dbReference type="ARBA" id="ARBA00004151"/>
    </source>
</evidence>
<dbReference type="Pfam" id="PF21222">
    <property type="entry name" value="Lamp2_2nd"/>
    <property type="match status" value="1"/>
</dbReference>
<organism>
    <name type="scientific">Pediculus humanus subsp. corporis</name>
    <name type="common">Body louse</name>
    <dbReference type="NCBI Taxonomy" id="121224"/>
    <lineage>
        <taxon>Eukaryota</taxon>
        <taxon>Metazoa</taxon>
        <taxon>Ecdysozoa</taxon>
        <taxon>Arthropoda</taxon>
        <taxon>Hexapoda</taxon>
        <taxon>Insecta</taxon>
        <taxon>Pterygota</taxon>
        <taxon>Neoptera</taxon>
        <taxon>Paraneoptera</taxon>
        <taxon>Psocodea</taxon>
        <taxon>Troctomorpha</taxon>
        <taxon>Phthiraptera</taxon>
        <taxon>Anoplura</taxon>
        <taxon>Pediculidae</taxon>
        <taxon>Pediculus</taxon>
    </lineage>
</organism>
<dbReference type="Gene3D" id="2.40.160.110">
    <property type="match status" value="1"/>
</dbReference>
<evidence type="ECO:0000256" key="10">
    <source>
        <dbReference type="ARBA" id="ARBA00023018"/>
    </source>
</evidence>
<keyword evidence="12" id="KW-0325">Glycoprotein</keyword>
<dbReference type="PANTHER" id="PTHR11506:SF35">
    <property type="entry name" value="LYSOSOME-ASSOCIATED MEMBRANE GLYCOPROTEIN 5"/>
    <property type="match status" value="1"/>
</dbReference>
<dbReference type="RefSeq" id="XP_002430163.1">
    <property type="nucleotide sequence ID" value="XM_002430118.1"/>
</dbReference>
<dbReference type="OrthoDB" id="6232933at2759"/>
<dbReference type="CTD" id="8238607"/>
<dbReference type="GO" id="GO:0005765">
    <property type="term" value="C:lysosomal membrane"/>
    <property type="evidence" value="ECO:0007669"/>
    <property type="project" value="TreeGrafter"/>
</dbReference>
<dbReference type="STRING" id="121224.E0VVL9"/>
<dbReference type="InterPro" id="IPR002000">
    <property type="entry name" value="Lysosome-assoc_membr_glycop"/>
</dbReference>
<evidence type="ECO:0000256" key="3">
    <source>
        <dbReference type="ARBA" id="ARBA00004172"/>
    </source>
</evidence>
<dbReference type="GeneID" id="8238607"/>
<sequence length="346" mass="37899">MIIIITYAGFDILAENVKNDTIIVKQDKNLSTVSTPSTTSQKEDEKSKVSGESLNITVPERFLNDSPDDMSLKHNDSQIPINNNSFKTFVSTSSPVLTTIKPLPTQSTPSTEKDHRSERLPGNIGGVLSALKSPDMGKWIIRNPTTNTICIIAQMAMQLNVTYPDDNNILNATMNVPKDANATGTCKETSQSVNITWGPGHSLQINFGVNKTAKDFFVSGLELNVNASVLRNNSNADDDIIQFKSEEQEFNTPLDMSYKCDKIQKVNLTSSNSLHGAVLTLKNTQLEAYMNKTKEEFGAADDCEIFDTPDIVPIAVGCALAILVLIVLVAYLIGRKRSQNTGYLSM</sequence>
<dbReference type="EnsemblMetazoa" id="PHUM465120-RA">
    <property type="protein sequence ID" value="PHUM465120-PA"/>
    <property type="gene ID" value="PHUM465120"/>
</dbReference>
<evidence type="ECO:0000256" key="8">
    <source>
        <dbReference type="ARBA" id="ARBA00022753"/>
    </source>
</evidence>
<comment type="subcellular location">
    <subcellularLocation>
        <location evidence="4">Cell projection</location>
        <location evidence="4">Dendrite</location>
    </subcellularLocation>
    <subcellularLocation>
        <location evidence="17">Cell projection</location>
        <location evidence="17">Growth cone membrane</location>
        <topology evidence="17">Single-pass type I membrane protein</topology>
    </subcellularLocation>
    <subcellularLocation>
        <location evidence="15">Cytoplasmic vesicle</location>
        <location evidence="15">Secretory vesicle</location>
        <location evidence="15">Synaptic vesicle membrane</location>
        <topology evidence="15">Single-pass type I membrane protein</topology>
    </subcellularLocation>
    <subcellularLocation>
        <location evidence="2">Early endosome membrane</location>
        <topology evidence="2">Single-pass type I membrane protein</topology>
    </subcellularLocation>
    <subcellularLocation>
        <location evidence="1">Endoplasmic reticulum-Golgi intermediate compartment membrane</location>
        <topology evidence="1">Single-pass type I membrane protein</topology>
    </subcellularLocation>
    <subcellularLocation>
        <location evidence="20">Membrane</location>
        <topology evidence="20">Single-pass type I membrane protein</topology>
    </subcellularLocation>
    <subcellularLocation>
        <location evidence="3">Recycling endosome</location>
    </subcellularLocation>
</comment>
<dbReference type="PRINTS" id="PR00336">
    <property type="entry name" value="LYSASSOCTDMP"/>
</dbReference>
<evidence type="ECO:0000256" key="5">
    <source>
        <dbReference type="ARBA" id="ARBA00009644"/>
    </source>
</evidence>
<dbReference type="GO" id="GO:0005886">
    <property type="term" value="C:plasma membrane"/>
    <property type="evidence" value="ECO:0007669"/>
    <property type="project" value="UniProtKB-SubCell"/>
</dbReference>
<comment type="similarity">
    <text evidence="5 20">Belongs to the LAMP family.</text>
</comment>
<evidence type="ECO:0000256" key="16">
    <source>
        <dbReference type="ARBA" id="ARBA00053950"/>
    </source>
</evidence>
<evidence type="ECO:0000256" key="2">
    <source>
        <dbReference type="ARBA" id="ARBA00004158"/>
    </source>
</evidence>
<dbReference type="PROSITE" id="PS51407">
    <property type="entry name" value="LAMP_3"/>
    <property type="match status" value="1"/>
</dbReference>
<accession>E0VVL9</accession>
<evidence type="ECO:0000259" key="23">
    <source>
        <dbReference type="Pfam" id="PF01299"/>
    </source>
</evidence>
<keyword evidence="6 20" id="KW-0812">Transmembrane</keyword>
<keyword evidence="14" id="KW-0968">Cytoplasmic vesicle</keyword>
<evidence type="ECO:0000259" key="24">
    <source>
        <dbReference type="Pfam" id="PF21222"/>
    </source>
</evidence>
<dbReference type="EMBL" id="DS235812">
    <property type="protein sequence ID" value="EEB17425.1"/>
    <property type="molecule type" value="Genomic_DNA"/>
</dbReference>
<dbReference type="FunCoup" id="E0VVL9">
    <property type="interactions" value="433"/>
</dbReference>
<evidence type="ECO:0000313" key="26">
    <source>
        <dbReference type="EnsemblMetazoa" id="PHUM465120-PA"/>
    </source>
</evidence>
<evidence type="ECO:0000256" key="15">
    <source>
        <dbReference type="ARBA" id="ARBA00029428"/>
    </source>
</evidence>
<evidence type="ECO:0000256" key="18">
    <source>
        <dbReference type="ARBA" id="ARBA00074379"/>
    </source>
</evidence>
<evidence type="ECO:0000256" key="13">
    <source>
        <dbReference type="ARBA" id="ARBA00023273"/>
    </source>
</evidence>
<protein>
    <recommendedName>
        <fullName evidence="18">Lysosome-associated membrane glycoprotein 5</fullName>
    </recommendedName>
    <alternativeName>
        <fullName evidence="19">Lysosome-associated membrane protein 5</fullName>
    </alternativeName>
</protein>
<dbReference type="HOGENOM" id="CLU_068123_0_0_1"/>
<evidence type="ECO:0000256" key="19">
    <source>
        <dbReference type="ARBA" id="ARBA00076257"/>
    </source>
</evidence>
<evidence type="ECO:0000256" key="6">
    <source>
        <dbReference type="ARBA" id="ARBA00022692"/>
    </source>
</evidence>
<dbReference type="EMBL" id="AAZO01005655">
    <property type="status" value="NOT_ANNOTATED_CDS"/>
    <property type="molecule type" value="Genomic_DNA"/>
</dbReference>
<keyword evidence="11 20" id="KW-0472">Membrane</keyword>
<evidence type="ECO:0000256" key="7">
    <source>
        <dbReference type="ARBA" id="ARBA00022729"/>
    </source>
</evidence>
<dbReference type="GO" id="GO:0031902">
    <property type="term" value="C:late endosome membrane"/>
    <property type="evidence" value="ECO:0007669"/>
    <property type="project" value="TreeGrafter"/>
</dbReference>
<feature type="region of interest" description="Disordered" evidence="21">
    <location>
        <begin position="100"/>
        <end position="123"/>
    </location>
</feature>
<evidence type="ECO:0000256" key="12">
    <source>
        <dbReference type="ARBA" id="ARBA00023180"/>
    </source>
</evidence>
<proteinExistence type="inferred from homology"/>
<reference evidence="26" key="3">
    <citation type="submission" date="2021-02" db="UniProtKB">
        <authorList>
            <consortium name="EnsemblMetazoa"/>
        </authorList>
    </citation>
    <scope>IDENTIFICATION</scope>
    <source>
        <strain evidence="26">USDA</strain>
    </source>
</reference>
<evidence type="ECO:0000256" key="22">
    <source>
        <dbReference type="SAM" id="Phobius"/>
    </source>
</evidence>
<evidence type="ECO:0000256" key="21">
    <source>
        <dbReference type="SAM" id="MobiDB-lite"/>
    </source>
</evidence>
<feature type="region of interest" description="Disordered" evidence="21">
    <location>
        <begin position="30"/>
        <end position="51"/>
    </location>
</feature>
<evidence type="ECO:0000256" key="4">
    <source>
        <dbReference type="ARBA" id="ARBA00004279"/>
    </source>
</evidence>
<evidence type="ECO:0000256" key="20">
    <source>
        <dbReference type="PROSITE-ProRule" id="PRU00740"/>
    </source>
</evidence>
<keyword evidence="8" id="KW-0967">Endosome</keyword>
<comment type="caution">
    <text evidence="20">Lacks conserved residue(s) required for the propagation of feature annotation.</text>
</comment>
<feature type="domain" description="Lysosome-associated membrane glycoprotein 2-like transmembrane" evidence="24">
    <location>
        <begin position="312"/>
        <end position="343"/>
    </location>
</feature>
<dbReference type="Proteomes" id="UP000009046">
    <property type="component" value="Unassembled WGS sequence"/>
</dbReference>
<evidence type="ECO:0000256" key="11">
    <source>
        <dbReference type="ARBA" id="ARBA00023136"/>
    </source>
</evidence>